<sequence>MNITHVVENLDRGGLERMVLELVKLQQRQGHRCLVVCLFDAGAQAGELQSLGIPVIACGKRDGLDMGVLLRLRHSIRQHHTEVLHTHNAVAHYQAVLASIGLGIKHILNTRHGMGGGNRRSGRREWLYRRALAGTHTVVAVCEASRRDAIARGILPREKTRVVPNGIRVDRFQPATDDMRHRLLQILGLPPQRRLIGNVGRLNWTKDQSGLIRAFRHVHAQRPDTALVLIGDGELRAELQQCARDEGVADSVYFLGDRNDVHDLLQGLDLFVLSSITEGYSMALLEACAVALPIIATDVGGNAEIVHDHRTGRIVPPNNPQALADAILGMLHELGQATAWGHAARAWVEQHGSLEAMAKRYAQLYEGGVARGQHG</sequence>
<organism evidence="3 4">
    <name type="scientific">Dyella koreensis</name>
    <dbReference type="NCBI Taxonomy" id="311235"/>
    <lineage>
        <taxon>Bacteria</taxon>
        <taxon>Pseudomonadati</taxon>
        <taxon>Pseudomonadota</taxon>
        <taxon>Gammaproteobacteria</taxon>
        <taxon>Lysobacterales</taxon>
        <taxon>Rhodanobacteraceae</taxon>
        <taxon>Dyella</taxon>
    </lineage>
</organism>
<protein>
    <submittedName>
        <fullName evidence="3">GT4 family glycosyltransferase PelF</fullName>
    </submittedName>
</protein>
<dbReference type="PANTHER" id="PTHR12526">
    <property type="entry name" value="GLYCOSYLTRANSFERASE"/>
    <property type="match status" value="1"/>
</dbReference>
<evidence type="ECO:0000259" key="1">
    <source>
        <dbReference type="Pfam" id="PF00534"/>
    </source>
</evidence>
<accession>A0ABW8K398</accession>
<dbReference type="EMBL" id="JADIKD010000009">
    <property type="protein sequence ID" value="MFK2917367.1"/>
    <property type="molecule type" value="Genomic_DNA"/>
</dbReference>
<proteinExistence type="predicted"/>
<dbReference type="Gene3D" id="3.40.50.2000">
    <property type="entry name" value="Glycogen Phosphorylase B"/>
    <property type="match status" value="2"/>
</dbReference>
<dbReference type="Proteomes" id="UP001620408">
    <property type="component" value="Unassembled WGS sequence"/>
</dbReference>
<dbReference type="Pfam" id="PF13439">
    <property type="entry name" value="Glyco_transf_4"/>
    <property type="match status" value="1"/>
</dbReference>
<dbReference type="InterPro" id="IPR028098">
    <property type="entry name" value="Glyco_trans_4-like_N"/>
</dbReference>
<name>A0ABW8K398_9GAMM</name>
<feature type="domain" description="Glycosyltransferase subfamily 4-like N-terminal" evidence="2">
    <location>
        <begin position="13"/>
        <end position="171"/>
    </location>
</feature>
<dbReference type="PANTHER" id="PTHR12526:SF634">
    <property type="entry name" value="BLL3361 PROTEIN"/>
    <property type="match status" value="1"/>
</dbReference>
<evidence type="ECO:0000313" key="3">
    <source>
        <dbReference type="EMBL" id="MFK2917367.1"/>
    </source>
</evidence>
<evidence type="ECO:0000259" key="2">
    <source>
        <dbReference type="Pfam" id="PF13439"/>
    </source>
</evidence>
<dbReference type="Pfam" id="PF00534">
    <property type="entry name" value="Glycos_transf_1"/>
    <property type="match status" value="1"/>
</dbReference>
<dbReference type="InterPro" id="IPR047691">
    <property type="entry name" value="PelF-like"/>
</dbReference>
<reference evidence="3 4" key="1">
    <citation type="submission" date="2020-10" db="EMBL/GenBank/DDBJ databases">
        <title>Phylogeny of dyella-like bacteria.</title>
        <authorList>
            <person name="Fu J."/>
        </authorList>
    </citation>
    <scope>NUCLEOTIDE SEQUENCE [LARGE SCALE GENOMIC DNA]</scope>
    <source>
        <strain evidence="3 4">BB4</strain>
    </source>
</reference>
<dbReference type="NCBIfam" id="NF038011">
    <property type="entry name" value="PelF"/>
    <property type="match status" value="1"/>
</dbReference>
<feature type="domain" description="Glycosyl transferase family 1" evidence="1">
    <location>
        <begin position="185"/>
        <end position="347"/>
    </location>
</feature>
<dbReference type="SUPFAM" id="SSF53756">
    <property type="entry name" value="UDP-Glycosyltransferase/glycogen phosphorylase"/>
    <property type="match status" value="1"/>
</dbReference>
<evidence type="ECO:0000313" key="4">
    <source>
        <dbReference type="Proteomes" id="UP001620408"/>
    </source>
</evidence>
<keyword evidence="4" id="KW-1185">Reference proteome</keyword>
<comment type="caution">
    <text evidence="3">The sequence shown here is derived from an EMBL/GenBank/DDBJ whole genome shotgun (WGS) entry which is preliminary data.</text>
</comment>
<dbReference type="InterPro" id="IPR001296">
    <property type="entry name" value="Glyco_trans_1"/>
</dbReference>
<dbReference type="RefSeq" id="WP_379985189.1">
    <property type="nucleotide sequence ID" value="NZ_JADIKD010000009.1"/>
</dbReference>
<gene>
    <name evidence="3" type="primary">pelF</name>
    <name evidence="3" type="ORF">ISS97_08830</name>
</gene>